<dbReference type="InterPro" id="IPR036047">
    <property type="entry name" value="F-box-like_dom_sf"/>
</dbReference>
<feature type="domain" description="F-box" evidence="1">
    <location>
        <begin position="23"/>
        <end position="79"/>
    </location>
</feature>
<keyword evidence="3" id="KW-1185">Reference proteome</keyword>
<accession>A0ABP1R3C2</accession>
<dbReference type="Pfam" id="PF12937">
    <property type="entry name" value="F-box-like"/>
    <property type="match status" value="1"/>
</dbReference>
<dbReference type="Gene3D" id="3.80.10.10">
    <property type="entry name" value="Ribonuclease Inhibitor"/>
    <property type="match status" value="1"/>
</dbReference>
<dbReference type="SUPFAM" id="SSF52047">
    <property type="entry name" value="RNI-like"/>
    <property type="match status" value="1"/>
</dbReference>
<dbReference type="EMBL" id="CAXLJM020000054">
    <property type="protein sequence ID" value="CAL8117469.1"/>
    <property type="molecule type" value="Genomic_DNA"/>
</dbReference>
<comment type="caution">
    <text evidence="2">The sequence shown here is derived from an EMBL/GenBank/DDBJ whole genome shotgun (WGS) entry which is preliminary data.</text>
</comment>
<dbReference type="PANTHER" id="PTHR38926:SF5">
    <property type="entry name" value="F-BOX AND LEUCINE-RICH REPEAT PROTEIN 6"/>
    <property type="match status" value="1"/>
</dbReference>
<evidence type="ECO:0000313" key="2">
    <source>
        <dbReference type="EMBL" id="CAL8117469.1"/>
    </source>
</evidence>
<reference evidence="2 3" key="1">
    <citation type="submission" date="2024-08" db="EMBL/GenBank/DDBJ databases">
        <authorList>
            <person name="Cucini C."/>
            <person name="Frati F."/>
        </authorList>
    </citation>
    <scope>NUCLEOTIDE SEQUENCE [LARGE SCALE GENOMIC DNA]</scope>
</reference>
<sequence length="439" mass="50282">MLPSGSMVAVPAKLPEANKELSRFGMEDMPNEVLHNIFHKVESKHELLTFRKVCRRWASNISEVLGSRTNLQYSEWKLITPKPDIIEYPVPKVMVGSSTRRMIADVMFPHRLSSALNPFPTLSISLVSIDIFTNPDDYELKPGESKIGFRPLIWNHGTNLKVLHISGNAFTLPRPQILFANLPNLKTLKLKHCSSNPVNSSDPESSTEEEEAKKFPILRNLTIRFCKMELANWILKTFAPTLESLELGCTMTKPFTRENYPEPDSFQNLKNFKIFDFKEASCSGPGTWIEMNNLGKVRVNLFHGPLKFLSPFVSRMKETIVDFTYDKKLANVLLLPADAGKSEDERRIIYPKVSKLCTQPVNHLQLQWDLELITKSFPNLKLLRLADYTETTREDAIVTCDIPAIFKSCPQIQTIEVLYNTCIPKYLLYHCHTFTRQDF</sequence>
<name>A0ABP1R3C2_9HEXA</name>
<organism evidence="2 3">
    <name type="scientific">Orchesella dallaii</name>
    <dbReference type="NCBI Taxonomy" id="48710"/>
    <lineage>
        <taxon>Eukaryota</taxon>
        <taxon>Metazoa</taxon>
        <taxon>Ecdysozoa</taxon>
        <taxon>Arthropoda</taxon>
        <taxon>Hexapoda</taxon>
        <taxon>Collembola</taxon>
        <taxon>Entomobryomorpha</taxon>
        <taxon>Entomobryoidea</taxon>
        <taxon>Orchesellidae</taxon>
        <taxon>Orchesellinae</taxon>
        <taxon>Orchesella</taxon>
    </lineage>
</organism>
<dbReference type="Proteomes" id="UP001642540">
    <property type="component" value="Unassembled WGS sequence"/>
</dbReference>
<dbReference type="PANTHER" id="PTHR38926">
    <property type="entry name" value="F-BOX DOMAIN CONTAINING PROTEIN, EXPRESSED"/>
    <property type="match status" value="1"/>
</dbReference>
<gene>
    <name evidence="2" type="ORF">ODALV1_LOCUS17709</name>
</gene>
<dbReference type="InterPro" id="IPR001810">
    <property type="entry name" value="F-box_dom"/>
</dbReference>
<dbReference type="SUPFAM" id="SSF81383">
    <property type="entry name" value="F-box domain"/>
    <property type="match status" value="1"/>
</dbReference>
<protein>
    <recommendedName>
        <fullName evidence="1">F-box domain-containing protein</fullName>
    </recommendedName>
</protein>
<dbReference type="SMART" id="SM00256">
    <property type="entry name" value="FBOX"/>
    <property type="match status" value="1"/>
</dbReference>
<evidence type="ECO:0000259" key="1">
    <source>
        <dbReference type="PROSITE" id="PS50181"/>
    </source>
</evidence>
<proteinExistence type="predicted"/>
<evidence type="ECO:0000313" key="3">
    <source>
        <dbReference type="Proteomes" id="UP001642540"/>
    </source>
</evidence>
<dbReference type="Gene3D" id="1.20.1280.50">
    <property type="match status" value="1"/>
</dbReference>
<dbReference type="InterPro" id="IPR032675">
    <property type="entry name" value="LRR_dom_sf"/>
</dbReference>
<dbReference type="PROSITE" id="PS50181">
    <property type="entry name" value="FBOX"/>
    <property type="match status" value="1"/>
</dbReference>